<dbReference type="Pfam" id="PF13193">
    <property type="entry name" value="AMP-binding_C"/>
    <property type="match status" value="1"/>
</dbReference>
<feature type="domain" description="AMP-binding enzyme C-terminal" evidence="7">
    <location>
        <begin position="399"/>
        <end position="472"/>
    </location>
</feature>
<keyword evidence="1 5" id="KW-0474">Menaquinone biosynthesis</keyword>
<dbReference type="Pfam" id="PF00501">
    <property type="entry name" value="AMP-binding"/>
    <property type="match status" value="1"/>
</dbReference>
<keyword evidence="3 5" id="KW-0547">Nucleotide-binding</keyword>
<dbReference type="GO" id="GO:0005524">
    <property type="term" value="F:ATP binding"/>
    <property type="evidence" value="ECO:0007669"/>
    <property type="project" value="UniProtKB-KW"/>
</dbReference>
<comment type="similarity">
    <text evidence="5">Belongs to the ATP-dependent AMP-binding enzyme family. MenE subfamily.</text>
</comment>
<keyword evidence="2 5" id="KW-0436">Ligase</keyword>
<evidence type="ECO:0000256" key="5">
    <source>
        <dbReference type="HAMAP-Rule" id="MF_00731"/>
    </source>
</evidence>
<dbReference type="UniPathway" id="UPA00079"/>
<dbReference type="GO" id="GO:0031956">
    <property type="term" value="F:medium-chain fatty acid-CoA ligase activity"/>
    <property type="evidence" value="ECO:0007669"/>
    <property type="project" value="TreeGrafter"/>
</dbReference>
<dbReference type="EMBL" id="MIEK01000001">
    <property type="protein sequence ID" value="OEH84017.1"/>
    <property type="molecule type" value="Genomic_DNA"/>
</dbReference>
<dbReference type="InterPro" id="IPR020845">
    <property type="entry name" value="AMP-binding_CS"/>
</dbReference>
<comment type="function">
    <text evidence="5">Converts 2-succinylbenzoate (OSB) to 2-succinylbenzoyl-CoA (OSB-CoA).</text>
</comment>
<evidence type="ECO:0000313" key="9">
    <source>
        <dbReference type="Proteomes" id="UP000095256"/>
    </source>
</evidence>
<evidence type="ECO:0000313" key="8">
    <source>
        <dbReference type="EMBL" id="OEH84017.1"/>
    </source>
</evidence>
<dbReference type="Proteomes" id="UP000095256">
    <property type="component" value="Unassembled WGS sequence"/>
</dbReference>
<gene>
    <name evidence="5" type="primary">menE</name>
    <name evidence="8" type="ORF">BCR26_00670</name>
</gene>
<comment type="pathway">
    <text evidence="5">Quinol/quinone metabolism; menaquinone biosynthesis.</text>
</comment>
<comment type="pathway">
    <text evidence="5">Quinol/quinone metabolism; 1,4-dihydroxy-2-naphthoate biosynthesis; 1,4-dihydroxy-2-naphthoate from chorismate: step 5/7.</text>
</comment>
<evidence type="ECO:0000256" key="1">
    <source>
        <dbReference type="ARBA" id="ARBA00022428"/>
    </source>
</evidence>
<sequence length="489" mass="54688">MTSWFQQQVAKQPEKIAFYWQDEQWTFAEINTEVQKWQSMYAAVLPIKEKRIALFSQNSKEMYFTILALWELGKELVLLNTHLTQKELHYQLKDAGVRQVIVSPMKLKLFNSFEEIQAIPMSLATEIDVSSNTERESYKLMSVASIMYTSGTTGNPKGVLQLFENHLASAIATQENMKVTETDCWLCGVPLFHISGLSIILRQLVLGCSVRLYEKFNAQQVTNDLVLGKGSIVSVVTVMLEELLALYPKEGYAPGFRTMLLGGGPVSLATLNQCKKLNVPIIQSYGMTETCSQVIALSSADSMEKIGSAGKPLLGIELKIVNNEEQMLPSNEVGEILLRGKNIVHHYIGEDRQLFGKRTTDGWFSTGDLGYLDKDGYLYIVSRLSELIISGGENIYPAEVEQALQNISGVKEVAVIGEPDKKWGTVPVAYLVRGANVTEAEIQQKVSQSIAKYKVPKRIYFCHSLPRTASGKLAKHRLVTKERTAFLEQ</sequence>
<dbReference type="HAMAP" id="MF_00731">
    <property type="entry name" value="MenE"/>
    <property type="match status" value="1"/>
</dbReference>
<protein>
    <recommendedName>
        <fullName evidence="5">2-succinylbenzoate--CoA ligase</fullName>
        <ecNumber evidence="5">6.2.1.26</ecNumber>
    </recommendedName>
    <alternativeName>
        <fullName evidence="5">o-succinylbenzoyl-CoA synthetase</fullName>
        <shortName evidence="5">OSB-CoA synthetase</shortName>
    </alternativeName>
</protein>
<dbReference type="InterPro" id="IPR025110">
    <property type="entry name" value="AMP-bd_C"/>
</dbReference>
<keyword evidence="4 5" id="KW-0067">ATP-binding</keyword>
<dbReference type="Gene3D" id="3.30.300.30">
    <property type="match status" value="1"/>
</dbReference>
<evidence type="ECO:0000259" key="7">
    <source>
        <dbReference type="Pfam" id="PF13193"/>
    </source>
</evidence>
<dbReference type="EC" id="6.2.1.26" evidence="5"/>
<feature type="domain" description="AMP-dependent synthetase/ligase" evidence="6">
    <location>
        <begin position="5"/>
        <end position="347"/>
    </location>
</feature>
<dbReference type="PANTHER" id="PTHR43201:SF5">
    <property type="entry name" value="MEDIUM-CHAIN ACYL-COA LIGASE ACSF2, MITOCHONDRIAL"/>
    <property type="match status" value="1"/>
</dbReference>
<evidence type="ECO:0000256" key="2">
    <source>
        <dbReference type="ARBA" id="ARBA00022598"/>
    </source>
</evidence>
<dbReference type="InterPro" id="IPR042099">
    <property type="entry name" value="ANL_N_sf"/>
</dbReference>
<dbReference type="SUPFAM" id="SSF56801">
    <property type="entry name" value="Acetyl-CoA synthetase-like"/>
    <property type="match status" value="1"/>
</dbReference>
<dbReference type="UniPathway" id="UPA01057">
    <property type="reaction ID" value="UER00166"/>
</dbReference>
<dbReference type="InterPro" id="IPR010192">
    <property type="entry name" value="MenE"/>
</dbReference>
<dbReference type="PANTHER" id="PTHR43201">
    <property type="entry name" value="ACYL-COA SYNTHETASE"/>
    <property type="match status" value="1"/>
</dbReference>
<dbReference type="AlphaFoldDB" id="A0A1E5L1N8"/>
<dbReference type="Gene3D" id="3.40.50.12780">
    <property type="entry name" value="N-terminal domain of ligase-like"/>
    <property type="match status" value="1"/>
</dbReference>
<dbReference type="OrthoDB" id="9762242at2"/>
<dbReference type="NCBIfam" id="NF002966">
    <property type="entry name" value="PRK03640.1"/>
    <property type="match status" value="1"/>
</dbReference>
<dbReference type="PROSITE" id="PS00455">
    <property type="entry name" value="AMP_BINDING"/>
    <property type="match status" value="1"/>
</dbReference>
<evidence type="ECO:0000259" key="6">
    <source>
        <dbReference type="Pfam" id="PF00501"/>
    </source>
</evidence>
<evidence type="ECO:0000256" key="3">
    <source>
        <dbReference type="ARBA" id="ARBA00022741"/>
    </source>
</evidence>
<keyword evidence="9" id="KW-1185">Reference proteome</keyword>
<comment type="caution">
    <text evidence="8">The sequence shown here is derived from an EMBL/GenBank/DDBJ whole genome shotgun (WGS) entry which is preliminary data.</text>
</comment>
<dbReference type="RefSeq" id="WP_069697028.1">
    <property type="nucleotide sequence ID" value="NZ_JAGGMA010000003.1"/>
</dbReference>
<reference evidence="8 9" key="1">
    <citation type="submission" date="2016-09" db="EMBL/GenBank/DDBJ databases">
        <authorList>
            <person name="Capua I."/>
            <person name="De Benedictis P."/>
            <person name="Joannis T."/>
            <person name="Lombin L.H."/>
            <person name="Cattoli G."/>
        </authorList>
    </citation>
    <scope>NUCLEOTIDE SEQUENCE [LARGE SCALE GENOMIC DNA]</scope>
    <source>
        <strain evidence="8 9">LMG 25899</strain>
    </source>
</reference>
<dbReference type="GO" id="GO:0006631">
    <property type="term" value="P:fatty acid metabolic process"/>
    <property type="evidence" value="ECO:0007669"/>
    <property type="project" value="TreeGrafter"/>
</dbReference>
<dbReference type="GO" id="GO:0008756">
    <property type="term" value="F:o-succinylbenzoate-CoA ligase activity"/>
    <property type="evidence" value="ECO:0007669"/>
    <property type="project" value="UniProtKB-UniRule"/>
</dbReference>
<dbReference type="GO" id="GO:0009234">
    <property type="term" value="P:menaquinone biosynthetic process"/>
    <property type="evidence" value="ECO:0007669"/>
    <property type="project" value="UniProtKB-UniRule"/>
</dbReference>
<dbReference type="STRING" id="762845.BCR26_00670"/>
<comment type="catalytic activity">
    <reaction evidence="5">
        <text>2-succinylbenzoate + ATP + CoA = 2-succinylbenzoyl-CoA + AMP + diphosphate</text>
        <dbReference type="Rhea" id="RHEA:17009"/>
        <dbReference type="ChEBI" id="CHEBI:18325"/>
        <dbReference type="ChEBI" id="CHEBI:30616"/>
        <dbReference type="ChEBI" id="CHEBI:33019"/>
        <dbReference type="ChEBI" id="CHEBI:57287"/>
        <dbReference type="ChEBI" id="CHEBI:57364"/>
        <dbReference type="ChEBI" id="CHEBI:456215"/>
        <dbReference type="EC" id="6.2.1.26"/>
    </reaction>
</comment>
<dbReference type="InterPro" id="IPR000873">
    <property type="entry name" value="AMP-dep_synth/lig_dom"/>
</dbReference>
<name>A0A1E5L1N8_9ENTE</name>
<dbReference type="NCBIfam" id="TIGR01923">
    <property type="entry name" value="menE"/>
    <property type="match status" value="1"/>
</dbReference>
<organism evidence="8 9">
    <name type="scientific">Enterococcus rivorum</name>
    <dbReference type="NCBI Taxonomy" id="762845"/>
    <lineage>
        <taxon>Bacteria</taxon>
        <taxon>Bacillati</taxon>
        <taxon>Bacillota</taxon>
        <taxon>Bacilli</taxon>
        <taxon>Lactobacillales</taxon>
        <taxon>Enterococcaceae</taxon>
        <taxon>Enterococcus</taxon>
    </lineage>
</organism>
<proteinExistence type="inferred from homology"/>
<evidence type="ECO:0000256" key="4">
    <source>
        <dbReference type="ARBA" id="ARBA00022840"/>
    </source>
</evidence>
<accession>A0A1E5L1N8</accession>
<dbReference type="InterPro" id="IPR045851">
    <property type="entry name" value="AMP-bd_C_sf"/>
</dbReference>